<dbReference type="Proteomes" id="UP001059950">
    <property type="component" value="Chromosome"/>
</dbReference>
<organism evidence="2 3">
    <name type="scientific">Amphritea atlantica</name>
    <dbReference type="NCBI Taxonomy" id="355243"/>
    <lineage>
        <taxon>Bacteria</taxon>
        <taxon>Pseudomonadati</taxon>
        <taxon>Pseudomonadota</taxon>
        <taxon>Gammaproteobacteria</taxon>
        <taxon>Oceanospirillales</taxon>
        <taxon>Oceanospirillaceae</taxon>
        <taxon>Amphritea</taxon>
    </lineage>
</organism>
<reference evidence="2" key="1">
    <citation type="submission" date="2021-04" db="EMBL/GenBank/DDBJ databases">
        <title>Oceanospirillales bacteria with DddD are important DMSP degraders in coastal seawater.</title>
        <authorList>
            <person name="Liu J."/>
        </authorList>
    </citation>
    <scope>NUCLEOTIDE SEQUENCE</scope>
    <source>
        <strain evidence="2">GY6</strain>
    </source>
</reference>
<gene>
    <name evidence="2" type="ORF">KDX31_08070</name>
</gene>
<proteinExistence type="predicted"/>
<feature type="chain" id="PRO_5047351143" description="Entry exclusion lipoprotein TrbK" evidence="1">
    <location>
        <begin position="21"/>
        <end position="67"/>
    </location>
</feature>
<feature type="signal peptide" evidence="1">
    <location>
        <begin position="1"/>
        <end position="20"/>
    </location>
</feature>
<evidence type="ECO:0000256" key="1">
    <source>
        <dbReference type="SAM" id="SignalP"/>
    </source>
</evidence>
<dbReference type="PROSITE" id="PS51257">
    <property type="entry name" value="PROKAR_LIPOPROTEIN"/>
    <property type="match status" value="1"/>
</dbReference>
<name>A0ABY5GZ73_9GAMM</name>
<keyword evidence="3" id="KW-1185">Reference proteome</keyword>
<protein>
    <recommendedName>
        <fullName evidence="4">Entry exclusion lipoprotein TrbK</fullName>
    </recommendedName>
</protein>
<evidence type="ECO:0008006" key="4">
    <source>
        <dbReference type="Google" id="ProtNLM"/>
    </source>
</evidence>
<evidence type="ECO:0000313" key="3">
    <source>
        <dbReference type="Proteomes" id="UP001059950"/>
    </source>
</evidence>
<evidence type="ECO:0000313" key="2">
    <source>
        <dbReference type="EMBL" id="UTW04942.1"/>
    </source>
</evidence>
<sequence>MNKIWIAPVIIFLMAGCSNKAVYDNIQLNNRQECNSVPSAQYQECVERSNTSYEEYERERKAAAGAS</sequence>
<keyword evidence="1" id="KW-0732">Signal</keyword>
<accession>A0ABY5GZ73</accession>
<dbReference type="EMBL" id="CP073344">
    <property type="protein sequence ID" value="UTW04942.1"/>
    <property type="molecule type" value="Genomic_DNA"/>
</dbReference>